<protein>
    <submittedName>
        <fullName evidence="1">Uncharacterized protein</fullName>
    </submittedName>
</protein>
<accession>A0A0M1P5E0</accession>
<proteinExistence type="predicted"/>
<dbReference type="OrthoDB" id="2597627at2"/>
<evidence type="ECO:0000313" key="1">
    <source>
        <dbReference type="EMBL" id="KOR89701.1"/>
    </source>
</evidence>
<gene>
    <name evidence="1" type="ORF">AM231_11520</name>
</gene>
<evidence type="ECO:0000313" key="2">
    <source>
        <dbReference type="Proteomes" id="UP000036932"/>
    </source>
</evidence>
<comment type="caution">
    <text evidence="1">The sequence shown here is derived from an EMBL/GenBank/DDBJ whole genome shotgun (WGS) entry which is preliminary data.</text>
</comment>
<sequence>MWRKPENKDEETQVLISRVTRKINRKSLLNKFAQKTAETLAKVLVRPDENDIVKISFAAGPCRPPHGQYCSGCGADASCPSDYIICTPKTVIDDCKGLCPYPAGWWYTSDPAGHRAKCQDCISRYVHPYIGRNWCYQGAQIYGRYVICACRSTELY</sequence>
<dbReference type="RefSeq" id="WP_054402731.1">
    <property type="nucleotide sequence ID" value="NZ_LIUT01000001.1"/>
</dbReference>
<keyword evidence="2" id="KW-1185">Reference proteome</keyword>
<dbReference type="EMBL" id="LIUT01000001">
    <property type="protein sequence ID" value="KOR89701.1"/>
    <property type="molecule type" value="Genomic_DNA"/>
</dbReference>
<name>A0A0M1P5E0_9BACL</name>
<organism evidence="1 2">
    <name type="scientific">Paenibacillus solani</name>
    <dbReference type="NCBI Taxonomy" id="1705565"/>
    <lineage>
        <taxon>Bacteria</taxon>
        <taxon>Bacillati</taxon>
        <taxon>Bacillota</taxon>
        <taxon>Bacilli</taxon>
        <taxon>Bacillales</taxon>
        <taxon>Paenibacillaceae</taxon>
        <taxon>Paenibacillus</taxon>
    </lineage>
</organism>
<dbReference type="AlphaFoldDB" id="A0A0M1P5E0"/>
<dbReference type="Proteomes" id="UP000036932">
    <property type="component" value="Unassembled WGS sequence"/>
</dbReference>
<reference evidence="2" key="1">
    <citation type="submission" date="2015-08" db="EMBL/GenBank/DDBJ databases">
        <title>Genome sequencing project for genomic taxonomy and phylogenomics of Bacillus-like bacteria.</title>
        <authorList>
            <person name="Liu B."/>
            <person name="Wang J."/>
            <person name="Zhu Y."/>
            <person name="Liu G."/>
            <person name="Chen Q."/>
            <person name="Chen Z."/>
            <person name="Lan J."/>
            <person name="Che J."/>
            <person name="Ge C."/>
            <person name="Shi H."/>
            <person name="Pan Z."/>
            <person name="Liu X."/>
        </authorList>
    </citation>
    <scope>NUCLEOTIDE SEQUENCE [LARGE SCALE GENOMIC DNA]</scope>
    <source>
        <strain evidence="2">FJAT-22460</strain>
    </source>
</reference>
<dbReference type="PATRIC" id="fig|1705565.3.peg.4312"/>